<dbReference type="PANTHER" id="PTHR30330:SF3">
    <property type="entry name" value="TRANSCRIPTIONAL REGULATOR, LRP FAMILY"/>
    <property type="match status" value="1"/>
</dbReference>
<dbReference type="InterPro" id="IPR001463">
    <property type="entry name" value="Na/Ala_symport"/>
</dbReference>
<dbReference type="GO" id="GO:0005283">
    <property type="term" value="F:amino acid:sodium symporter activity"/>
    <property type="evidence" value="ECO:0007669"/>
    <property type="project" value="InterPro"/>
</dbReference>
<dbReference type="GO" id="GO:0005886">
    <property type="term" value="C:plasma membrane"/>
    <property type="evidence" value="ECO:0007669"/>
    <property type="project" value="UniProtKB-SubCell"/>
</dbReference>
<feature type="transmembrane region" description="Helical" evidence="9">
    <location>
        <begin position="304"/>
        <end position="325"/>
    </location>
</feature>
<keyword evidence="3 9" id="KW-0813">Transport</keyword>
<keyword evidence="7 9" id="KW-1133">Transmembrane helix</keyword>
<reference evidence="10 11" key="1">
    <citation type="submission" date="2016-11" db="EMBL/GenBank/DDBJ databases">
        <authorList>
            <person name="Jaros S."/>
            <person name="Januszkiewicz K."/>
            <person name="Wedrychowicz H."/>
        </authorList>
    </citation>
    <scope>NUCLEOTIDE SEQUENCE [LARGE SCALE GENOMIC DNA]</scope>
    <source>
        <strain evidence="10 11">DSM 15480</strain>
    </source>
</reference>
<feature type="transmembrane region" description="Helical" evidence="9">
    <location>
        <begin position="390"/>
        <end position="410"/>
    </location>
</feature>
<proteinExistence type="inferred from homology"/>
<feature type="transmembrane region" description="Helical" evidence="9">
    <location>
        <begin position="143"/>
        <end position="172"/>
    </location>
</feature>
<evidence type="ECO:0000256" key="7">
    <source>
        <dbReference type="ARBA" id="ARBA00022989"/>
    </source>
</evidence>
<evidence type="ECO:0000256" key="5">
    <source>
        <dbReference type="ARBA" id="ARBA00022692"/>
    </source>
</evidence>
<accession>A0A1M6W411</accession>
<dbReference type="NCBIfam" id="TIGR00835">
    <property type="entry name" value="agcS"/>
    <property type="match status" value="1"/>
</dbReference>
<feature type="transmembrane region" description="Helical" evidence="9">
    <location>
        <begin position="14"/>
        <end position="33"/>
    </location>
</feature>
<dbReference type="AlphaFoldDB" id="A0A1M6W411"/>
<evidence type="ECO:0000256" key="4">
    <source>
        <dbReference type="ARBA" id="ARBA00022475"/>
    </source>
</evidence>
<keyword evidence="4 9" id="KW-1003">Cell membrane</keyword>
<feature type="transmembrane region" description="Helical" evidence="9">
    <location>
        <begin position="209"/>
        <end position="232"/>
    </location>
</feature>
<dbReference type="STRING" id="1121950.SAMN02745243_03929"/>
<dbReference type="FunFam" id="1.20.1740.10:FF:000004">
    <property type="entry name" value="Sodium:alanine symporter family protein"/>
    <property type="match status" value="1"/>
</dbReference>
<organism evidence="10 11">
    <name type="scientific">Hespellia stercorisuis DSM 15480</name>
    <dbReference type="NCBI Taxonomy" id="1121950"/>
    <lineage>
        <taxon>Bacteria</taxon>
        <taxon>Bacillati</taxon>
        <taxon>Bacillota</taxon>
        <taxon>Clostridia</taxon>
        <taxon>Lachnospirales</taxon>
        <taxon>Lachnospiraceae</taxon>
        <taxon>Hespellia</taxon>
    </lineage>
</organism>
<keyword evidence="11" id="KW-1185">Reference proteome</keyword>
<keyword evidence="6 9" id="KW-0769">Symport</keyword>
<dbReference type="PANTHER" id="PTHR30330">
    <property type="entry name" value="AGSS FAMILY TRANSPORTER, SODIUM-ALANINE"/>
    <property type="match status" value="1"/>
</dbReference>
<dbReference type="Proteomes" id="UP000184301">
    <property type="component" value="Unassembled WGS sequence"/>
</dbReference>
<name>A0A1M6W411_9FIRM</name>
<comment type="subcellular location">
    <subcellularLocation>
        <location evidence="1 9">Cell membrane</location>
        <topology evidence="1 9">Multi-pass membrane protein</topology>
    </subcellularLocation>
</comment>
<dbReference type="RefSeq" id="WP_073113181.1">
    <property type="nucleotide sequence ID" value="NZ_FQZY01000102.1"/>
</dbReference>
<evidence type="ECO:0000313" key="11">
    <source>
        <dbReference type="Proteomes" id="UP000184301"/>
    </source>
</evidence>
<feature type="transmembrane region" description="Helical" evidence="9">
    <location>
        <begin position="244"/>
        <end position="266"/>
    </location>
</feature>
<feature type="transmembrane region" description="Helical" evidence="9">
    <location>
        <begin position="348"/>
        <end position="370"/>
    </location>
</feature>
<feature type="transmembrane region" description="Helical" evidence="9">
    <location>
        <begin position="178"/>
        <end position="197"/>
    </location>
</feature>
<evidence type="ECO:0000256" key="9">
    <source>
        <dbReference type="RuleBase" id="RU363064"/>
    </source>
</evidence>
<evidence type="ECO:0000256" key="2">
    <source>
        <dbReference type="ARBA" id="ARBA00009261"/>
    </source>
</evidence>
<dbReference type="Pfam" id="PF01235">
    <property type="entry name" value="Na_Ala_symp"/>
    <property type="match status" value="1"/>
</dbReference>
<evidence type="ECO:0000256" key="6">
    <source>
        <dbReference type="ARBA" id="ARBA00022847"/>
    </source>
</evidence>
<feature type="transmembrane region" description="Helical" evidence="9">
    <location>
        <begin position="93"/>
        <end position="110"/>
    </location>
</feature>
<protein>
    <submittedName>
        <fullName evidence="10">Alanine or glycine:cation symporter, AGCS family</fullName>
    </submittedName>
</protein>
<dbReference type="EMBL" id="FQZY01000102">
    <property type="protein sequence ID" value="SHK88433.1"/>
    <property type="molecule type" value="Genomic_DNA"/>
</dbReference>
<dbReference type="Gene3D" id="1.20.1740.10">
    <property type="entry name" value="Amino acid/polyamine transporter I"/>
    <property type="match status" value="1"/>
</dbReference>
<gene>
    <name evidence="10" type="ORF">SAMN02745243_03929</name>
</gene>
<feature type="transmembrane region" description="Helical" evidence="9">
    <location>
        <begin position="63"/>
        <end position="87"/>
    </location>
</feature>
<sequence>MEQLGKVIETMSSYVWGLPMLVLLVGTHIYLTIRLRGIQRHTVKAVKLSVTVDEKSKGDITQFGALATALAATIGTGNIIGVSTAVALGGPGAVLWTWLTGIFGMATKYAEALLSVKYRRKNTAGNYVGGPMYVIEKGLHQKWLAVVFAVFTVLATFGAGCTVQSHAISGIIESTFHIPTWVSGLVITVLIGTVVMGGVKKISAVCEKLVPFMAAFYVVACLVIIIINHSYFIPAIVLIAKSAFTTRAAAGGFVGSTMIIACRYGVARGLFSNESGLGTAPIAAAAAQTKNPVRQALVSMTGTFWDTVIVCALTGIVIVSSMLHVPDRFVGAGNDQLVQNAFGLLPGIGQYVLAVALAVFAFTTILGWCFYGEKAMEYLFGLKSVMVYRVIFLIILFLGSVVSLAIIWNFSDLMNGLMAFPNLISLLLLSGVVVKETRHYLWEDNLHKQVEEDVDDLEEDPDGINE</sequence>
<evidence type="ECO:0000256" key="1">
    <source>
        <dbReference type="ARBA" id="ARBA00004651"/>
    </source>
</evidence>
<keyword evidence="5 9" id="KW-0812">Transmembrane</keyword>
<dbReference type="PRINTS" id="PR00175">
    <property type="entry name" value="NAALASMPORT"/>
</dbReference>
<evidence type="ECO:0000256" key="3">
    <source>
        <dbReference type="ARBA" id="ARBA00022448"/>
    </source>
</evidence>
<keyword evidence="8 9" id="KW-0472">Membrane</keyword>
<comment type="similarity">
    <text evidence="2 9">Belongs to the alanine or glycine:cation symporter (AGCS) (TC 2.A.25) family.</text>
</comment>
<evidence type="ECO:0000256" key="8">
    <source>
        <dbReference type="ARBA" id="ARBA00023136"/>
    </source>
</evidence>
<evidence type="ECO:0000313" key="10">
    <source>
        <dbReference type="EMBL" id="SHK88433.1"/>
    </source>
</evidence>
<feature type="transmembrane region" description="Helical" evidence="9">
    <location>
        <begin position="416"/>
        <end position="434"/>
    </location>
</feature>